<evidence type="ECO:0000313" key="2">
    <source>
        <dbReference type="EMBL" id="EJK77000.1"/>
    </source>
</evidence>
<dbReference type="Proteomes" id="UP000266841">
    <property type="component" value="Unassembled WGS sequence"/>
</dbReference>
<gene>
    <name evidence="2" type="ORF">THAOC_01198</name>
</gene>
<dbReference type="AlphaFoldDB" id="K0THP3"/>
<feature type="non-terminal residue" evidence="2">
    <location>
        <position position="99"/>
    </location>
</feature>
<feature type="compositionally biased region" description="Polar residues" evidence="1">
    <location>
        <begin position="18"/>
        <end position="34"/>
    </location>
</feature>
<comment type="caution">
    <text evidence="2">The sequence shown here is derived from an EMBL/GenBank/DDBJ whole genome shotgun (WGS) entry which is preliminary data.</text>
</comment>
<keyword evidence="3" id="KW-1185">Reference proteome</keyword>
<dbReference type="EMBL" id="AGNL01001434">
    <property type="protein sequence ID" value="EJK77000.1"/>
    <property type="molecule type" value="Genomic_DNA"/>
</dbReference>
<evidence type="ECO:0000313" key="3">
    <source>
        <dbReference type="Proteomes" id="UP000266841"/>
    </source>
</evidence>
<proteinExistence type="predicted"/>
<organism evidence="2 3">
    <name type="scientific">Thalassiosira oceanica</name>
    <name type="common">Marine diatom</name>
    <dbReference type="NCBI Taxonomy" id="159749"/>
    <lineage>
        <taxon>Eukaryota</taxon>
        <taxon>Sar</taxon>
        <taxon>Stramenopiles</taxon>
        <taxon>Ochrophyta</taxon>
        <taxon>Bacillariophyta</taxon>
        <taxon>Coscinodiscophyceae</taxon>
        <taxon>Thalassiosirophycidae</taxon>
        <taxon>Thalassiosirales</taxon>
        <taxon>Thalassiosiraceae</taxon>
        <taxon>Thalassiosira</taxon>
    </lineage>
</organism>
<sequence>MGRRNRLSDTEQPDQPLRPSTTDATALPTDSDTSWIVPLGPTLQGLISALTTGTNLRRQLGTAQGAGSTVSPGAISLNEWFGSQPLGIAVCTGERSPNK</sequence>
<name>K0THP3_THAOC</name>
<accession>K0THP3</accession>
<evidence type="ECO:0000256" key="1">
    <source>
        <dbReference type="SAM" id="MobiDB-lite"/>
    </source>
</evidence>
<protein>
    <submittedName>
        <fullName evidence="2">Uncharacterized protein</fullName>
    </submittedName>
</protein>
<reference evidence="2 3" key="1">
    <citation type="journal article" date="2012" name="Genome Biol.">
        <title>Genome and low-iron response of an oceanic diatom adapted to chronic iron limitation.</title>
        <authorList>
            <person name="Lommer M."/>
            <person name="Specht M."/>
            <person name="Roy A.S."/>
            <person name="Kraemer L."/>
            <person name="Andreson R."/>
            <person name="Gutowska M.A."/>
            <person name="Wolf J."/>
            <person name="Bergner S.V."/>
            <person name="Schilhabel M.B."/>
            <person name="Klostermeier U.C."/>
            <person name="Beiko R.G."/>
            <person name="Rosenstiel P."/>
            <person name="Hippler M."/>
            <person name="Laroche J."/>
        </authorList>
    </citation>
    <scope>NUCLEOTIDE SEQUENCE [LARGE SCALE GENOMIC DNA]</scope>
    <source>
        <strain evidence="2 3">CCMP1005</strain>
    </source>
</reference>
<feature type="region of interest" description="Disordered" evidence="1">
    <location>
        <begin position="1"/>
        <end position="34"/>
    </location>
</feature>